<keyword evidence="3" id="KW-1185">Reference proteome</keyword>
<dbReference type="EMBL" id="CZQA01000011">
    <property type="protein sequence ID" value="CUS38607.1"/>
    <property type="molecule type" value="Genomic_DNA"/>
</dbReference>
<dbReference type="InterPro" id="IPR025668">
    <property type="entry name" value="Tnp_DDE_dom"/>
</dbReference>
<dbReference type="Proteomes" id="UP000199032">
    <property type="component" value="Unassembled WGS sequence"/>
</dbReference>
<dbReference type="Pfam" id="PF13701">
    <property type="entry name" value="DDE_Tnp_1_4"/>
    <property type="match status" value="1"/>
</dbReference>
<accession>A0A0S4LMX6</accession>
<evidence type="ECO:0000313" key="3">
    <source>
        <dbReference type="Proteomes" id="UP000199032"/>
    </source>
</evidence>
<reference evidence="2 3" key="1">
    <citation type="submission" date="2015-10" db="EMBL/GenBank/DDBJ databases">
        <authorList>
            <person name="Gilbert D.G."/>
        </authorList>
    </citation>
    <scope>NUCLEOTIDE SEQUENCE [LARGE SCALE GENOMIC DNA]</scope>
    <source>
        <strain evidence="2">COMA1</strain>
    </source>
</reference>
<evidence type="ECO:0000313" key="2">
    <source>
        <dbReference type="EMBL" id="CUS38607.1"/>
    </source>
</evidence>
<dbReference type="AlphaFoldDB" id="A0A0S4LMX6"/>
<name>A0A0S4LMX6_9BACT</name>
<sequence>MWQSDPTDWTISSVKSGHLRSVICGQPTSVLTASGLLRSLVRCLRRAFPGAALRVRVDGGFAGNDWLEVLETQRVEYVVGVASNARLVQRAGRLLGEAYGLSKYSGHTEHVYSDTLYAAGSWSRRRRVIIKAEVVRLPGRDPKCNPRFVVTNLRETPATVYASYCQRGDVENRLKELHDGLAWAGRVARGFGPINSGCCRPRRRMCCSRSCAARLRAPPVPRRRSRPCGSGC</sequence>
<evidence type="ECO:0000259" key="1">
    <source>
        <dbReference type="Pfam" id="PF13701"/>
    </source>
</evidence>
<proteinExistence type="predicted"/>
<organism evidence="2 3">
    <name type="scientific">Candidatus Nitrospira nitrosa</name>
    <dbReference type="NCBI Taxonomy" id="1742972"/>
    <lineage>
        <taxon>Bacteria</taxon>
        <taxon>Pseudomonadati</taxon>
        <taxon>Nitrospirota</taxon>
        <taxon>Nitrospiria</taxon>
        <taxon>Nitrospirales</taxon>
        <taxon>Nitrospiraceae</taxon>
        <taxon>Nitrospira</taxon>
    </lineage>
</organism>
<protein>
    <recommendedName>
        <fullName evidence="1">Transposase DDE domain-containing protein</fullName>
    </recommendedName>
</protein>
<gene>
    <name evidence="2" type="ORF">COMA1_50196</name>
</gene>
<feature type="domain" description="Transposase DDE" evidence="1">
    <location>
        <begin position="33"/>
        <end position="183"/>
    </location>
</feature>
<dbReference type="STRING" id="1742972.COMA1_50196"/>